<dbReference type="STRING" id="319652.IV80_GL000516"/>
<dbReference type="AlphaFoldDB" id="A0A0R2IT92"/>
<keyword evidence="1" id="KW-1133">Transmembrane helix</keyword>
<gene>
    <name evidence="2" type="ORF">IV80_GL000516</name>
</gene>
<dbReference type="OrthoDB" id="9784844at2"/>
<proteinExistence type="predicted"/>
<evidence type="ECO:0008006" key="4">
    <source>
        <dbReference type="Google" id="ProtNLM"/>
    </source>
</evidence>
<feature type="transmembrane region" description="Helical" evidence="1">
    <location>
        <begin position="206"/>
        <end position="227"/>
    </location>
</feature>
<dbReference type="InterPro" id="IPR010380">
    <property type="entry name" value="DUF975"/>
</dbReference>
<dbReference type="RefSeq" id="WP_057752625.1">
    <property type="nucleotide sequence ID" value="NZ_BJVH01000011.1"/>
</dbReference>
<feature type="transmembrane region" description="Helical" evidence="1">
    <location>
        <begin position="127"/>
        <end position="155"/>
    </location>
</feature>
<organism evidence="2 3">
    <name type="scientific">Pediococcus cellicola</name>
    <dbReference type="NCBI Taxonomy" id="319652"/>
    <lineage>
        <taxon>Bacteria</taxon>
        <taxon>Bacillati</taxon>
        <taxon>Bacillota</taxon>
        <taxon>Bacilli</taxon>
        <taxon>Lactobacillales</taxon>
        <taxon>Lactobacillaceae</taxon>
        <taxon>Pediococcus</taxon>
    </lineage>
</organism>
<comment type="caution">
    <text evidence="2">The sequence shown here is derived from an EMBL/GenBank/DDBJ whole genome shotgun (WGS) entry which is preliminary data.</text>
</comment>
<dbReference type="PANTHER" id="PTHR40076">
    <property type="entry name" value="MEMBRANE PROTEIN-RELATED"/>
    <property type="match status" value="1"/>
</dbReference>
<reference evidence="2 3" key="1">
    <citation type="journal article" date="2015" name="Genome Announc.">
        <title>Expanding the biotechnology potential of lactobacilli through comparative genomics of 213 strains and associated genera.</title>
        <authorList>
            <person name="Sun Z."/>
            <person name="Harris H.M."/>
            <person name="McCann A."/>
            <person name="Guo C."/>
            <person name="Argimon S."/>
            <person name="Zhang W."/>
            <person name="Yang X."/>
            <person name="Jeffery I.B."/>
            <person name="Cooney J.C."/>
            <person name="Kagawa T.F."/>
            <person name="Liu W."/>
            <person name="Song Y."/>
            <person name="Salvetti E."/>
            <person name="Wrobel A."/>
            <person name="Rasinkangas P."/>
            <person name="Parkhill J."/>
            <person name="Rea M.C."/>
            <person name="O'Sullivan O."/>
            <person name="Ritari J."/>
            <person name="Douillard F.P."/>
            <person name="Paul Ross R."/>
            <person name="Yang R."/>
            <person name="Briner A.E."/>
            <person name="Felis G.E."/>
            <person name="de Vos W.M."/>
            <person name="Barrangou R."/>
            <person name="Klaenhammer T.R."/>
            <person name="Caufield P.W."/>
            <person name="Cui Y."/>
            <person name="Zhang H."/>
            <person name="O'Toole P.W."/>
        </authorList>
    </citation>
    <scope>NUCLEOTIDE SEQUENCE [LARGE SCALE GENOMIC DNA]</scope>
    <source>
        <strain evidence="2 3">DSM 17757</strain>
    </source>
</reference>
<keyword evidence="1" id="KW-0472">Membrane</keyword>
<dbReference type="Proteomes" id="UP000051568">
    <property type="component" value="Unassembled WGS sequence"/>
</dbReference>
<accession>A0A0R2IT92</accession>
<feature type="transmembrane region" description="Helical" evidence="1">
    <location>
        <begin position="85"/>
        <end position="106"/>
    </location>
</feature>
<name>A0A0R2IT92_9LACO</name>
<evidence type="ECO:0000313" key="2">
    <source>
        <dbReference type="EMBL" id="KRN65159.1"/>
    </source>
</evidence>
<dbReference type="Pfam" id="PF06161">
    <property type="entry name" value="DUF975"/>
    <property type="match status" value="1"/>
</dbReference>
<protein>
    <recommendedName>
        <fullName evidence="4">Integral membrane protein</fullName>
    </recommendedName>
</protein>
<feature type="transmembrane region" description="Helical" evidence="1">
    <location>
        <begin position="33"/>
        <end position="55"/>
    </location>
</feature>
<evidence type="ECO:0000313" key="3">
    <source>
        <dbReference type="Proteomes" id="UP000051568"/>
    </source>
</evidence>
<sequence length="243" mass="28090">MSNHRVRKNLKKEVKTTFKGHWGQATQTAIVPVVVRAISGFMISLLILISLYVLFKNPSLITGNDVTNYASEESASTGSTSVWNFLRAALLTFIGAGISFTYLDWLRNPNLQFSPIKSGFQAFTKRYFIPTLAIFIWQFIFLFLWTLLFIIPGFIKYFAYSQSYLIYKDQLRAGNADKIEYIDCLTMSRQLMDGHKFEFLMLKLSMLGWLILCLFSFGIGFIWYVPYSQAVYTAFYKHLVEIQ</sequence>
<dbReference type="PATRIC" id="fig|319652.3.peg.520"/>
<dbReference type="PANTHER" id="PTHR40076:SF1">
    <property type="entry name" value="MEMBRANE PROTEIN"/>
    <property type="match status" value="1"/>
</dbReference>
<evidence type="ECO:0000256" key="1">
    <source>
        <dbReference type="SAM" id="Phobius"/>
    </source>
</evidence>
<dbReference type="EMBL" id="JQBR01000012">
    <property type="protein sequence ID" value="KRN65159.1"/>
    <property type="molecule type" value="Genomic_DNA"/>
</dbReference>
<keyword evidence="3" id="KW-1185">Reference proteome</keyword>
<keyword evidence="1" id="KW-0812">Transmembrane</keyword>